<dbReference type="Proteomes" id="UP000620046">
    <property type="component" value="Unassembled WGS sequence"/>
</dbReference>
<keyword evidence="1" id="KW-1133">Transmembrane helix</keyword>
<sequence>MKAFTSPEDEQQAKHYIGLLQAQKFDEIENDIDPSIKLKSTNLDQTLRAMAAQMPAGQPLSVKLVNASFITSNTLHKSKLIYEYQYPDQHVLINIATQKKDGITTIIAFNVKKLSESLESSNSFSMGGKSPLQYAVLALAVIAALFSLYALILCIRTKMRGRKWLWIIFILFGVCSLSVNWATGEWNLQLVSIQLLSASAAAPLYGAWVISVSVPLGAILFVLRRRELAAPAEQSVTSSDS</sequence>
<comment type="caution">
    <text evidence="2">The sequence shown here is derived from an EMBL/GenBank/DDBJ whole genome shotgun (WGS) entry which is preliminary data.</text>
</comment>
<proteinExistence type="predicted"/>
<keyword evidence="3" id="KW-1185">Reference proteome</keyword>
<gene>
    <name evidence="2" type="ORF">GCM10010981_46670</name>
</gene>
<accession>A0ABQ1GWM5</accession>
<keyword evidence="1" id="KW-0812">Transmembrane</keyword>
<dbReference type="EMBL" id="BMJA01000007">
    <property type="protein sequence ID" value="GGA51898.1"/>
    <property type="molecule type" value="Genomic_DNA"/>
</dbReference>
<name>A0ABQ1GWM5_9GAMM</name>
<keyword evidence="1" id="KW-0472">Membrane</keyword>
<evidence type="ECO:0000256" key="1">
    <source>
        <dbReference type="SAM" id="Phobius"/>
    </source>
</evidence>
<organism evidence="2 3">
    <name type="scientific">Dyella nitratireducens</name>
    <dbReference type="NCBI Taxonomy" id="1849580"/>
    <lineage>
        <taxon>Bacteria</taxon>
        <taxon>Pseudomonadati</taxon>
        <taxon>Pseudomonadota</taxon>
        <taxon>Gammaproteobacteria</taxon>
        <taxon>Lysobacterales</taxon>
        <taxon>Rhodanobacteraceae</taxon>
        <taxon>Dyella</taxon>
    </lineage>
</organism>
<feature type="transmembrane region" description="Helical" evidence="1">
    <location>
        <begin position="132"/>
        <end position="152"/>
    </location>
</feature>
<feature type="transmembrane region" description="Helical" evidence="1">
    <location>
        <begin position="202"/>
        <end position="223"/>
    </location>
</feature>
<protein>
    <submittedName>
        <fullName evidence="2">Uncharacterized protein</fullName>
    </submittedName>
</protein>
<feature type="transmembrane region" description="Helical" evidence="1">
    <location>
        <begin position="164"/>
        <end position="182"/>
    </location>
</feature>
<evidence type="ECO:0000313" key="3">
    <source>
        <dbReference type="Proteomes" id="UP000620046"/>
    </source>
</evidence>
<evidence type="ECO:0000313" key="2">
    <source>
        <dbReference type="EMBL" id="GGA51898.1"/>
    </source>
</evidence>
<reference evidence="3" key="1">
    <citation type="journal article" date="2019" name="Int. J. Syst. Evol. Microbiol.">
        <title>The Global Catalogue of Microorganisms (GCM) 10K type strain sequencing project: providing services to taxonomists for standard genome sequencing and annotation.</title>
        <authorList>
            <consortium name="The Broad Institute Genomics Platform"/>
            <consortium name="The Broad Institute Genome Sequencing Center for Infectious Disease"/>
            <person name="Wu L."/>
            <person name="Ma J."/>
        </authorList>
    </citation>
    <scope>NUCLEOTIDE SEQUENCE [LARGE SCALE GENOMIC DNA]</scope>
    <source>
        <strain evidence="3">CGMCC 1.15439</strain>
    </source>
</reference>